<accession>A2ZM97</accession>
<proteinExistence type="predicted"/>
<dbReference type="OMA" id="TTPCQWR"/>
<dbReference type="HOGENOM" id="CLU_019286_9_1_1"/>
<dbReference type="Pfam" id="PF03478">
    <property type="entry name" value="Beta-prop_KIB1-4"/>
    <property type="match status" value="1"/>
</dbReference>
<feature type="domain" description="KIB1-4 beta-propeller" evidence="1">
    <location>
        <begin position="110"/>
        <end position="393"/>
    </location>
</feature>
<reference evidence="2 3" key="1">
    <citation type="journal article" date="2005" name="PLoS Biol.">
        <title>The genomes of Oryza sativa: a history of duplications.</title>
        <authorList>
            <person name="Yu J."/>
            <person name="Wang J."/>
            <person name="Lin W."/>
            <person name="Li S."/>
            <person name="Li H."/>
            <person name="Zhou J."/>
            <person name="Ni P."/>
            <person name="Dong W."/>
            <person name="Hu S."/>
            <person name="Zeng C."/>
            <person name="Zhang J."/>
            <person name="Zhang Y."/>
            <person name="Li R."/>
            <person name="Xu Z."/>
            <person name="Li S."/>
            <person name="Li X."/>
            <person name="Zheng H."/>
            <person name="Cong L."/>
            <person name="Lin L."/>
            <person name="Yin J."/>
            <person name="Geng J."/>
            <person name="Li G."/>
            <person name="Shi J."/>
            <person name="Liu J."/>
            <person name="Lv H."/>
            <person name="Li J."/>
            <person name="Wang J."/>
            <person name="Deng Y."/>
            <person name="Ran L."/>
            <person name="Shi X."/>
            <person name="Wang X."/>
            <person name="Wu Q."/>
            <person name="Li C."/>
            <person name="Ren X."/>
            <person name="Wang J."/>
            <person name="Wang X."/>
            <person name="Li D."/>
            <person name="Liu D."/>
            <person name="Zhang X."/>
            <person name="Ji Z."/>
            <person name="Zhao W."/>
            <person name="Sun Y."/>
            <person name="Zhang Z."/>
            <person name="Bao J."/>
            <person name="Han Y."/>
            <person name="Dong L."/>
            <person name="Ji J."/>
            <person name="Chen P."/>
            <person name="Wu S."/>
            <person name="Liu J."/>
            <person name="Xiao Y."/>
            <person name="Bu D."/>
            <person name="Tan J."/>
            <person name="Yang L."/>
            <person name="Ye C."/>
            <person name="Zhang J."/>
            <person name="Xu J."/>
            <person name="Zhou Y."/>
            <person name="Yu Y."/>
            <person name="Zhang B."/>
            <person name="Zhuang S."/>
            <person name="Wei H."/>
            <person name="Liu B."/>
            <person name="Lei M."/>
            <person name="Yu H."/>
            <person name="Li Y."/>
            <person name="Xu H."/>
            <person name="Wei S."/>
            <person name="He X."/>
            <person name="Fang L."/>
            <person name="Zhang Z."/>
            <person name="Zhang Y."/>
            <person name="Huang X."/>
            <person name="Su Z."/>
            <person name="Tong W."/>
            <person name="Li J."/>
            <person name="Tong Z."/>
            <person name="Li S."/>
            <person name="Ye J."/>
            <person name="Wang L."/>
            <person name="Fang L."/>
            <person name="Lei T."/>
            <person name="Chen C."/>
            <person name="Chen H."/>
            <person name="Xu Z."/>
            <person name="Li H."/>
            <person name="Huang H."/>
            <person name="Zhang F."/>
            <person name="Xu H."/>
            <person name="Li N."/>
            <person name="Zhao C."/>
            <person name="Li S."/>
            <person name="Dong L."/>
            <person name="Huang Y."/>
            <person name="Li L."/>
            <person name="Xi Y."/>
            <person name="Qi Q."/>
            <person name="Li W."/>
            <person name="Zhang B."/>
            <person name="Hu W."/>
            <person name="Zhang Y."/>
            <person name="Tian X."/>
            <person name="Jiao Y."/>
            <person name="Liang X."/>
            <person name="Jin J."/>
            <person name="Gao L."/>
            <person name="Zheng W."/>
            <person name="Hao B."/>
            <person name="Liu S."/>
            <person name="Wang W."/>
            <person name="Yuan L."/>
            <person name="Cao M."/>
            <person name="McDermott J."/>
            <person name="Samudrala R."/>
            <person name="Wang J."/>
            <person name="Wong G.K."/>
            <person name="Yang H."/>
        </authorList>
    </citation>
    <scope>NUCLEOTIDE SEQUENCE [LARGE SCALE GENOMIC DNA]</scope>
    <source>
        <strain evidence="3">cv. 93-11</strain>
    </source>
</reference>
<name>A2ZM97_ORYSI</name>
<evidence type="ECO:0000313" key="2">
    <source>
        <dbReference type="EMBL" id="EAY83731.1"/>
    </source>
</evidence>
<dbReference type="Proteomes" id="UP000007015">
    <property type="component" value="Chromosome 12"/>
</dbReference>
<keyword evidence="3" id="KW-1185">Reference proteome</keyword>
<protein>
    <recommendedName>
        <fullName evidence="1">KIB1-4 beta-propeller domain-containing protein</fullName>
    </recommendedName>
</protein>
<dbReference type="InterPro" id="IPR036047">
    <property type="entry name" value="F-box-like_dom_sf"/>
</dbReference>
<dbReference type="Gramene" id="BGIOSGA037709-TA">
    <property type="protein sequence ID" value="BGIOSGA037709-PA"/>
    <property type="gene ID" value="BGIOSGA037709"/>
</dbReference>
<dbReference type="InterPro" id="IPR005174">
    <property type="entry name" value="KIB1-4_b-propeller"/>
</dbReference>
<organism evidence="2 3">
    <name type="scientific">Oryza sativa subsp. indica</name>
    <name type="common">Rice</name>
    <dbReference type="NCBI Taxonomy" id="39946"/>
    <lineage>
        <taxon>Eukaryota</taxon>
        <taxon>Viridiplantae</taxon>
        <taxon>Streptophyta</taxon>
        <taxon>Embryophyta</taxon>
        <taxon>Tracheophyta</taxon>
        <taxon>Spermatophyta</taxon>
        <taxon>Magnoliopsida</taxon>
        <taxon>Liliopsida</taxon>
        <taxon>Poales</taxon>
        <taxon>Poaceae</taxon>
        <taxon>BOP clade</taxon>
        <taxon>Oryzoideae</taxon>
        <taxon>Oryzeae</taxon>
        <taxon>Oryzinae</taxon>
        <taxon>Oryza</taxon>
        <taxon>Oryza sativa</taxon>
    </lineage>
</organism>
<dbReference type="PANTHER" id="PTHR33110">
    <property type="entry name" value="F-BOX/KELCH-REPEAT PROTEIN-RELATED"/>
    <property type="match status" value="1"/>
</dbReference>
<dbReference type="PANTHER" id="PTHR33110:SF143">
    <property type="entry name" value="F-BOX DOMAIN CONTAINING PROTEIN, EXPRESSED"/>
    <property type="match status" value="1"/>
</dbReference>
<evidence type="ECO:0000313" key="3">
    <source>
        <dbReference type="Proteomes" id="UP000007015"/>
    </source>
</evidence>
<dbReference type="SUPFAM" id="SSF81383">
    <property type="entry name" value="F-box domain"/>
    <property type="match status" value="1"/>
</dbReference>
<dbReference type="EMBL" id="CM000137">
    <property type="protein sequence ID" value="EAY83731.1"/>
    <property type="molecule type" value="Genomic_DNA"/>
</dbReference>
<evidence type="ECO:0000259" key="1">
    <source>
        <dbReference type="Pfam" id="PF03478"/>
    </source>
</evidence>
<dbReference type="Gene3D" id="1.20.1280.50">
    <property type="match status" value="1"/>
</dbReference>
<gene>
    <name evidence="2" type="ORF">OsI_38950</name>
</gene>
<sequence>MEVKQVKVTAAAAEAATSSWSELPADLIGQVLLRLPSLADRVRLRAACRPWRTDAKRQAALPPPLPWFALRDGGLVDHHGAPVRRCAPILREGVTDYLAVDNLAFLAHNRAACCSMVNPLSASEETPLPQLANAVLRAMNDSKFYTVGNTKMPYVKVILSSPPLDSSPDPLVAALIFEGYYVAISACKRQDVAGFGSVSDWTRKEIHRIPGEDYRMRLADIAFLNGRLYALTVKEGLYVFEPNSGDLDDPMNAPSGFRHCIIDNPEQQEVYTKTDLRYVVARYLAECDGRLFMVRRWMRIPLNVRLGDMDETFSFEVFEADLTTTPCQWRKVDRLGGHAIFLGSECTKVVRASKCVGGVQEDCIYFMHRTFDNPSREYFGPCVDPLGDSGVYNMTNRRITPFLPEAVMEKLCLKRQFLTWFFPADV</sequence>
<dbReference type="AlphaFoldDB" id="A2ZM97"/>
<dbReference type="OrthoDB" id="694183at2759"/>